<proteinExistence type="predicted"/>
<organism evidence="2 3">
    <name type="scientific">Streptomyces alkaliterrae</name>
    <dbReference type="NCBI Taxonomy" id="2213162"/>
    <lineage>
        <taxon>Bacteria</taxon>
        <taxon>Bacillati</taxon>
        <taxon>Actinomycetota</taxon>
        <taxon>Actinomycetes</taxon>
        <taxon>Kitasatosporales</taxon>
        <taxon>Streptomycetaceae</taxon>
        <taxon>Streptomyces</taxon>
    </lineage>
</organism>
<dbReference type="EMBL" id="JABJWZ010000368">
    <property type="protein sequence ID" value="MBB1256473.1"/>
    <property type="molecule type" value="Genomic_DNA"/>
</dbReference>
<evidence type="ECO:0000256" key="1">
    <source>
        <dbReference type="SAM" id="MobiDB-lite"/>
    </source>
</evidence>
<accession>A0A7W3WQ74</accession>
<dbReference type="RefSeq" id="WP_181355463.1">
    <property type="nucleotide sequence ID" value="NZ_JABJWZ010000368.1"/>
</dbReference>
<feature type="compositionally biased region" description="Low complexity" evidence="1">
    <location>
        <begin position="1"/>
        <end position="16"/>
    </location>
</feature>
<evidence type="ECO:0000313" key="3">
    <source>
        <dbReference type="Proteomes" id="UP000525686"/>
    </source>
</evidence>
<feature type="region of interest" description="Disordered" evidence="1">
    <location>
        <begin position="1"/>
        <end position="25"/>
    </location>
</feature>
<protein>
    <submittedName>
        <fullName evidence="2">Uncharacterized protein</fullName>
    </submittedName>
</protein>
<dbReference type="AlphaFoldDB" id="A0A7W3WQ74"/>
<comment type="caution">
    <text evidence="2">The sequence shown here is derived from an EMBL/GenBank/DDBJ whole genome shotgun (WGS) entry which is preliminary data.</text>
</comment>
<gene>
    <name evidence="2" type="ORF">H3146_24420</name>
</gene>
<reference evidence="3" key="1">
    <citation type="submission" date="2020-05" db="EMBL/GenBank/DDBJ databases">
        <title>Classification of alakaliphilic streptomycetes isolated from an alkaline soil next to Lonar Crater, India and a proposal for the recognition of Streptomyces alkaliterrae sp. nov.</title>
        <authorList>
            <person name="Golinska P."/>
        </authorList>
    </citation>
    <scope>NUCLEOTIDE SEQUENCE [LARGE SCALE GENOMIC DNA]</scope>
    <source>
        <strain evidence="3">OF3</strain>
    </source>
</reference>
<name>A0A7W3WQ74_9ACTN</name>
<dbReference type="Proteomes" id="UP000525686">
    <property type="component" value="Unassembled WGS sequence"/>
</dbReference>
<sequence>MITPGTTPTPRIGEPRCGSRNTASEPACGQPATWHIAWRLTPPANFSLACDDHMTESQAKFVYADRHRAEVACDMPGTGWLIEQPSRCVVPADETDRAYLAASEVATP</sequence>
<evidence type="ECO:0000313" key="2">
    <source>
        <dbReference type="EMBL" id="MBB1256473.1"/>
    </source>
</evidence>